<dbReference type="EMBL" id="ADVG01000004">
    <property type="protein sequence ID" value="EFH82898.1"/>
    <property type="molecule type" value="Genomic_DNA"/>
</dbReference>
<keyword evidence="2" id="KW-1185">Reference proteome</keyword>
<proteinExistence type="predicted"/>
<name>D6U2Z3_KTERA</name>
<dbReference type="RefSeq" id="WP_007921345.1">
    <property type="nucleotide sequence ID" value="NZ_ADVG01000004.1"/>
</dbReference>
<dbReference type="InParanoid" id="D6U2Z3"/>
<reference evidence="1 2" key="1">
    <citation type="journal article" date="2011" name="Stand. Genomic Sci.">
        <title>Non-contiguous finished genome sequence and contextual data of the filamentous soil bacterium Ktedonobacter racemifer type strain (SOSP1-21).</title>
        <authorList>
            <person name="Chang Y.J."/>
            <person name="Land M."/>
            <person name="Hauser L."/>
            <person name="Chertkov O."/>
            <person name="Del Rio T.G."/>
            <person name="Nolan M."/>
            <person name="Copeland A."/>
            <person name="Tice H."/>
            <person name="Cheng J.F."/>
            <person name="Lucas S."/>
            <person name="Han C."/>
            <person name="Goodwin L."/>
            <person name="Pitluck S."/>
            <person name="Ivanova N."/>
            <person name="Ovchinikova G."/>
            <person name="Pati A."/>
            <person name="Chen A."/>
            <person name="Palaniappan K."/>
            <person name="Mavromatis K."/>
            <person name="Liolios K."/>
            <person name="Brettin T."/>
            <person name="Fiebig A."/>
            <person name="Rohde M."/>
            <person name="Abt B."/>
            <person name="Goker M."/>
            <person name="Detter J.C."/>
            <person name="Woyke T."/>
            <person name="Bristow J."/>
            <person name="Eisen J.A."/>
            <person name="Markowitz V."/>
            <person name="Hugenholtz P."/>
            <person name="Kyrpides N.C."/>
            <person name="Klenk H.P."/>
            <person name="Lapidus A."/>
        </authorList>
    </citation>
    <scope>NUCLEOTIDE SEQUENCE [LARGE SCALE GENOMIC DNA]</scope>
    <source>
        <strain evidence="2">DSM 44963</strain>
    </source>
</reference>
<dbReference type="Proteomes" id="UP000004508">
    <property type="component" value="Unassembled WGS sequence"/>
</dbReference>
<organism evidence="1 2">
    <name type="scientific">Ktedonobacter racemifer DSM 44963</name>
    <dbReference type="NCBI Taxonomy" id="485913"/>
    <lineage>
        <taxon>Bacteria</taxon>
        <taxon>Bacillati</taxon>
        <taxon>Chloroflexota</taxon>
        <taxon>Ktedonobacteria</taxon>
        <taxon>Ktedonobacterales</taxon>
        <taxon>Ktedonobacteraceae</taxon>
        <taxon>Ktedonobacter</taxon>
    </lineage>
</organism>
<protein>
    <submittedName>
        <fullName evidence="1">Uncharacterized protein</fullName>
    </submittedName>
</protein>
<dbReference type="AlphaFoldDB" id="D6U2Z3"/>
<gene>
    <name evidence="1" type="ORF">Krac_3776</name>
</gene>
<accession>D6U2Z3</accession>
<evidence type="ECO:0000313" key="2">
    <source>
        <dbReference type="Proteomes" id="UP000004508"/>
    </source>
</evidence>
<sequence length="154" mass="17918">MRSLRTGQDHVRCAWRITQTLHDEIATDLEKRQQELNDRLKLLTSDNKDFQVTASYLLDLAQRAEMLFKESDDDLRQKLLEYVLSNIELTDKKLSYILNDPFKSIVEAKKKSLSAQNPNIWCRIVDAFQTSAITATNDYKRKHLVKIFSLSGEL</sequence>
<comment type="caution">
    <text evidence="1">The sequence shown here is derived from an EMBL/GenBank/DDBJ whole genome shotgun (WGS) entry which is preliminary data.</text>
</comment>
<evidence type="ECO:0000313" key="1">
    <source>
        <dbReference type="EMBL" id="EFH82898.1"/>
    </source>
</evidence>